<dbReference type="PATRIC" id="fig|1131731.3.peg.691"/>
<dbReference type="GeneID" id="89468355"/>
<proteinExistence type="inferred from homology"/>
<keyword evidence="3" id="KW-0479">Metal-binding</keyword>
<dbReference type="InterPro" id="IPR021027">
    <property type="entry name" value="Transposase_put_HTH"/>
</dbReference>
<evidence type="ECO:0000256" key="5">
    <source>
        <dbReference type="ARBA" id="ARBA00023125"/>
    </source>
</evidence>
<evidence type="ECO:0000259" key="10">
    <source>
        <dbReference type="Pfam" id="PF12323"/>
    </source>
</evidence>
<evidence type="ECO:0000259" key="9">
    <source>
        <dbReference type="Pfam" id="PF07282"/>
    </source>
</evidence>
<feature type="domain" description="Probable transposase IS891/IS1136/IS1341" evidence="8">
    <location>
        <begin position="215"/>
        <end position="317"/>
    </location>
</feature>
<protein>
    <submittedName>
        <fullName evidence="11">Transposase</fullName>
    </submittedName>
</protein>
<dbReference type="RefSeq" id="WP_003329838.1">
    <property type="nucleotide sequence ID" value="NZ_AJLR01000037.1"/>
</dbReference>
<dbReference type="Pfam" id="PF01385">
    <property type="entry name" value="OrfB_IS605"/>
    <property type="match status" value="1"/>
</dbReference>
<dbReference type="InterPro" id="IPR010095">
    <property type="entry name" value="Cas12f1-like_TNB"/>
</dbReference>
<evidence type="ECO:0000313" key="11">
    <source>
        <dbReference type="EMBL" id="EKN68663.1"/>
    </source>
</evidence>
<dbReference type="STRING" id="1131731.BAZO_03370"/>
<name>K6DKJ6_SCHAZ</name>
<feature type="domain" description="Transposase putative helix-turn-helix" evidence="10">
    <location>
        <begin position="26"/>
        <end position="67"/>
    </location>
</feature>
<keyword evidence="2" id="KW-0815">Transposition</keyword>
<dbReference type="NCBIfam" id="TIGR01766">
    <property type="entry name" value="IS200/IS605 family accessory protein TnpB-like domain"/>
    <property type="match status" value="1"/>
</dbReference>
<dbReference type="GO" id="GO:0003677">
    <property type="term" value="F:DNA binding"/>
    <property type="evidence" value="ECO:0007669"/>
    <property type="project" value="UniProtKB-KW"/>
</dbReference>
<feature type="coiled-coil region" evidence="7">
    <location>
        <begin position="244"/>
        <end position="288"/>
    </location>
</feature>
<evidence type="ECO:0000256" key="3">
    <source>
        <dbReference type="ARBA" id="ARBA00022723"/>
    </source>
</evidence>
<feature type="domain" description="Cas12f1-like TNB" evidence="9">
    <location>
        <begin position="329"/>
        <end position="396"/>
    </location>
</feature>
<evidence type="ECO:0000256" key="4">
    <source>
        <dbReference type="ARBA" id="ARBA00022833"/>
    </source>
</evidence>
<dbReference type="Pfam" id="PF12323">
    <property type="entry name" value="HTH_OrfB_IS605"/>
    <property type="match status" value="1"/>
</dbReference>
<organism evidence="11 12">
    <name type="scientific">Schinkia azotoformans LMG 9581</name>
    <dbReference type="NCBI Taxonomy" id="1131731"/>
    <lineage>
        <taxon>Bacteria</taxon>
        <taxon>Bacillati</taxon>
        <taxon>Bacillota</taxon>
        <taxon>Bacilli</taxon>
        <taxon>Bacillales</taxon>
        <taxon>Bacillaceae</taxon>
        <taxon>Calidifontibacillus/Schinkia group</taxon>
        <taxon>Schinkia</taxon>
    </lineage>
</organism>
<evidence type="ECO:0000256" key="2">
    <source>
        <dbReference type="ARBA" id="ARBA00022578"/>
    </source>
</evidence>
<comment type="caution">
    <text evidence="11">The sequence shown here is derived from an EMBL/GenBank/DDBJ whole genome shotgun (WGS) entry which is preliminary data.</text>
</comment>
<accession>K6DKJ6</accession>
<evidence type="ECO:0000256" key="6">
    <source>
        <dbReference type="ARBA" id="ARBA00023172"/>
    </source>
</evidence>
<keyword evidence="7" id="KW-0175">Coiled coil</keyword>
<dbReference type="GO" id="GO:0032196">
    <property type="term" value="P:transposition"/>
    <property type="evidence" value="ECO:0007669"/>
    <property type="project" value="UniProtKB-KW"/>
</dbReference>
<evidence type="ECO:0000259" key="8">
    <source>
        <dbReference type="Pfam" id="PF01385"/>
    </source>
</evidence>
<keyword evidence="12" id="KW-1185">Reference proteome</keyword>
<dbReference type="GO" id="GO:0046872">
    <property type="term" value="F:metal ion binding"/>
    <property type="evidence" value="ECO:0007669"/>
    <property type="project" value="UniProtKB-KW"/>
</dbReference>
<keyword evidence="5" id="KW-0238">DNA-binding</keyword>
<dbReference type="Pfam" id="PF07282">
    <property type="entry name" value="Cas12f1-like_TNB"/>
    <property type="match status" value="1"/>
</dbReference>
<evidence type="ECO:0000313" key="12">
    <source>
        <dbReference type="Proteomes" id="UP000006315"/>
    </source>
</evidence>
<dbReference type="AlphaFoldDB" id="K6DKJ6"/>
<keyword evidence="4" id="KW-0862">Zinc</keyword>
<sequence length="410" mass="47534">MAGKRKTIKQRNEELAKENKKIRNYGLKFRAFSTPKQHEQIIQTIGCARFTFNFFLGERQEVYHETKETLRSGEFKQSFNALKDHPMFNWLKKVDKFALECALEQVDDAFDRFFKGQNRYPKFRSKHKSKQSYSTKETNGNIALDFEKEQIKLPKLGWVNVKLSKKQRRLFKEQGFNGKIKGATVTVHSSGQTHISLKIEEVVPIENDIDWSLVSAENIMGCDLGLTHFLIDSNGNKIENPRYLKQYLKKLATLQRQLKNKKKGSSNYKKLQHNVAKLHLKISNLRKDFLHKQSRKLVNENQVIVLEDLNVKGLIKNKKLARSIADVSWSTFVTFVSYKAIWDNKKVVLINRFFASSKQCNGCKEKHTLLSLSDRIWVCPSCGAEHDRDRNAANNIKEEGIRILRTPVAS</sequence>
<reference evidence="11 12" key="1">
    <citation type="journal article" date="2012" name="Front. Microbiol.">
        <title>Redundancy and modularity in membrane-associated dissimilatory nitrate reduction in Bacillus.</title>
        <authorList>
            <person name="Heylen K."/>
            <person name="Keltjens J."/>
        </authorList>
    </citation>
    <scope>NUCLEOTIDE SEQUENCE [LARGE SCALE GENOMIC DNA]</scope>
    <source>
        <strain evidence="11 12">LMG 9581</strain>
    </source>
</reference>
<evidence type="ECO:0000256" key="7">
    <source>
        <dbReference type="SAM" id="Coils"/>
    </source>
</evidence>
<evidence type="ECO:0000256" key="1">
    <source>
        <dbReference type="ARBA" id="ARBA00008761"/>
    </source>
</evidence>
<dbReference type="EMBL" id="AJLR01000037">
    <property type="protein sequence ID" value="EKN68663.1"/>
    <property type="molecule type" value="Genomic_DNA"/>
</dbReference>
<dbReference type="GO" id="GO:0006310">
    <property type="term" value="P:DNA recombination"/>
    <property type="evidence" value="ECO:0007669"/>
    <property type="project" value="UniProtKB-KW"/>
</dbReference>
<gene>
    <name evidence="11" type="ORF">BAZO_03370</name>
</gene>
<dbReference type="Proteomes" id="UP000006315">
    <property type="component" value="Unassembled WGS sequence"/>
</dbReference>
<comment type="similarity">
    <text evidence="1">In the C-terminal section; belongs to the transposase 35 family.</text>
</comment>
<dbReference type="NCBIfam" id="NF040570">
    <property type="entry name" value="guided_TnpB"/>
    <property type="match status" value="1"/>
</dbReference>
<keyword evidence="6" id="KW-0233">DNA recombination</keyword>
<dbReference type="InterPro" id="IPR001959">
    <property type="entry name" value="Transposase"/>
</dbReference>